<keyword evidence="2" id="KW-1185">Reference proteome</keyword>
<sequence length="74" mass="8458">MQRERGVQRCDRQRTDTAYMMPRSVCHATPLFIYVRITLAHVTPDSNIVSLQLHATTVPSLQLHMHRDRNAAGS</sequence>
<reference evidence="1" key="1">
    <citation type="journal article" date="2022" name="bioRxiv">
        <title>Sequencing and chromosome-scale assembly of the giantPleurodeles waltlgenome.</title>
        <authorList>
            <person name="Brown T."/>
            <person name="Elewa A."/>
            <person name="Iarovenko S."/>
            <person name="Subramanian E."/>
            <person name="Araus A.J."/>
            <person name="Petzold A."/>
            <person name="Susuki M."/>
            <person name="Suzuki K.-i.T."/>
            <person name="Hayashi T."/>
            <person name="Toyoda A."/>
            <person name="Oliveira C."/>
            <person name="Osipova E."/>
            <person name="Leigh N.D."/>
            <person name="Simon A."/>
            <person name="Yun M.H."/>
        </authorList>
    </citation>
    <scope>NUCLEOTIDE SEQUENCE</scope>
    <source>
        <strain evidence="1">20211129_DDA</strain>
        <tissue evidence="1">Liver</tissue>
    </source>
</reference>
<gene>
    <name evidence="1" type="ORF">NDU88_004887</name>
</gene>
<name>A0AAV7PEC8_PLEWA</name>
<comment type="caution">
    <text evidence="1">The sequence shown here is derived from an EMBL/GenBank/DDBJ whole genome shotgun (WGS) entry which is preliminary data.</text>
</comment>
<dbReference type="Proteomes" id="UP001066276">
    <property type="component" value="Chromosome 7"/>
</dbReference>
<evidence type="ECO:0000313" key="2">
    <source>
        <dbReference type="Proteomes" id="UP001066276"/>
    </source>
</evidence>
<dbReference type="AlphaFoldDB" id="A0AAV7PEC8"/>
<proteinExistence type="predicted"/>
<dbReference type="EMBL" id="JANPWB010000011">
    <property type="protein sequence ID" value="KAJ1126480.1"/>
    <property type="molecule type" value="Genomic_DNA"/>
</dbReference>
<protein>
    <submittedName>
        <fullName evidence="1">Uncharacterized protein</fullName>
    </submittedName>
</protein>
<evidence type="ECO:0000313" key="1">
    <source>
        <dbReference type="EMBL" id="KAJ1126480.1"/>
    </source>
</evidence>
<accession>A0AAV7PEC8</accession>
<organism evidence="1 2">
    <name type="scientific">Pleurodeles waltl</name>
    <name type="common">Iberian ribbed newt</name>
    <dbReference type="NCBI Taxonomy" id="8319"/>
    <lineage>
        <taxon>Eukaryota</taxon>
        <taxon>Metazoa</taxon>
        <taxon>Chordata</taxon>
        <taxon>Craniata</taxon>
        <taxon>Vertebrata</taxon>
        <taxon>Euteleostomi</taxon>
        <taxon>Amphibia</taxon>
        <taxon>Batrachia</taxon>
        <taxon>Caudata</taxon>
        <taxon>Salamandroidea</taxon>
        <taxon>Salamandridae</taxon>
        <taxon>Pleurodelinae</taxon>
        <taxon>Pleurodeles</taxon>
    </lineage>
</organism>